<evidence type="ECO:0000256" key="9">
    <source>
        <dbReference type="ARBA" id="ARBA00023237"/>
    </source>
</evidence>
<evidence type="ECO:0000259" key="13">
    <source>
        <dbReference type="Pfam" id="PF00593"/>
    </source>
</evidence>
<dbReference type="InterPro" id="IPR000531">
    <property type="entry name" value="Beta-barrel_TonB"/>
</dbReference>
<feature type="chain" id="PRO_5015594891" evidence="12">
    <location>
        <begin position="27"/>
        <end position="770"/>
    </location>
</feature>
<evidence type="ECO:0000256" key="2">
    <source>
        <dbReference type="ARBA" id="ARBA00022448"/>
    </source>
</evidence>
<dbReference type="InterPro" id="IPR012910">
    <property type="entry name" value="Plug_dom"/>
</dbReference>
<evidence type="ECO:0000313" key="16">
    <source>
        <dbReference type="Proteomes" id="UP000244913"/>
    </source>
</evidence>
<feature type="domain" description="TonB-dependent receptor-like beta-barrel" evidence="13">
    <location>
        <begin position="264"/>
        <end position="700"/>
    </location>
</feature>
<dbReference type="AlphaFoldDB" id="A0A2T9JNA7"/>
<keyword evidence="7 10" id="KW-0472">Membrane</keyword>
<dbReference type="RefSeq" id="WP_116566137.1">
    <property type="nucleotide sequence ID" value="NZ_QDKP01000023.1"/>
</dbReference>
<keyword evidence="8 15" id="KW-0675">Receptor</keyword>
<dbReference type="Gene3D" id="2.170.130.10">
    <property type="entry name" value="TonB-dependent receptor, plug domain"/>
    <property type="match status" value="1"/>
</dbReference>
<dbReference type="GO" id="GO:0009279">
    <property type="term" value="C:cell outer membrane"/>
    <property type="evidence" value="ECO:0007669"/>
    <property type="project" value="UniProtKB-SubCell"/>
</dbReference>
<evidence type="ECO:0000256" key="7">
    <source>
        <dbReference type="ARBA" id="ARBA00023136"/>
    </source>
</evidence>
<keyword evidence="6 10" id="KW-0798">TonB box</keyword>
<dbReference type="Gene3D" id="2.40.170.20">
    <property type="entry name" value="TonB-dependent receptor, beta-barrel domain"/>
    <property type="match status" value="1"/>
</dbReference>
<evidence type="ECO:0000256" key="4">
    <source>
        <dbReference type="ARBA" id="ARBA00022692"/>
    </source>
</evidence>
<evidence type="ECO:0000256" key="6">
    <source>
        <dbReference type="ARBA" id="ARBA00023077"/>
    </source>
</evidence>
<comment type="caution">
    <text evidence="15">The sequence shown here is derived from an EMBL/GenBank/DDBJ whole genome shotgun (WGS) entry which is preliminary data.</text>
</comment>
<protein>
    <submittedName>
        <fullName evidence="15">TonB-dependent receptor</fullName>
    </submittedName>
</protein>
<name>A0A2T9JNA7_9CAUL</name>
<dbReference type="GO" id="GO:0015344">
    <property type="term" value="F:siderophore uptake transmembrane transporter activity"/>
    <property type="evidence" value="ECO:0007669"/>
    <property type="project" value="TreeGrafter"/>
</dbReference>
<evidence type="ECO:0000313" key="15">
    <source>
        <dbReference type="EMBL" id="PVM85195.1"/>
    </source>
</evidence>
<gene>
    <name evidence="15" type="ORF">DDF65_07800</name>
</gene>
<evidence type="ECO:0000256" key="3">
    <source>
        <dbReference type="ARBA" id="ARBA00022452"/>
    </source>
</evidence>
<evidence type="ECO:0000256" key="12">
    <source>
        <dbReference type="SAM" id="SignalP"/>
    </source>
</evidence>
<dbReference type="Proteomes" id="UP000244913">
    <property type="component" value="Unassembled WGS sequence"/>
</dbReference>
<dbReference type="InterPro" id="IPR037066">
    <property type="entry name" value="Plug_dom_sf"/>
</dbReference>
<keyword evidence="2" id="KW-0813">Transport</keyword>
<evidence type="ECO:0000256" key="10">
    <source>
        <dbReference type="RuleBase" id="RU003357"/>
    </source>
</evidence>
<feature type="signal peptide" evidence="12">
    <location>
        <begin position="1"/>
        <end position="26"/>
    </location>
</feature>
<dbReference type="EMBL" id="QDKP01000023">
    <property type="protein sequence ID" value="PVM85195.1"/>
    <property type="molecule type" value="Genomic_DNA"/>
</dbReference>
<dbReference type="SUPFAM" id="SSF56935">
    <property type="entry name" value="Porins"/>
    <property type="match status" value="1"/>
</dbReference>
<dbReference type="Pfam" id="PF07715">
    <property type="entry name" value="Plug"/>
    <property type="match status" value="1"/>
</dbReference>
<keyword evidence="16" id="KW-1185">Reference proteome</keyword>
<dbReference type="InterPro" id="IPR039426">
    <property type="entry name" value="TonB-dep_rcpt-like"/>
</dbReference>
<reference evidence="15 16" key="1">
    <citation type="submission" date="2018-04" db="EMBL/GenBank/DDBJ databases">
        <title>The genome sequence of Caulobacter sp. 736.</title>
        <authorList>
            <person name="Gao J."/>
            <person name="Sun J."/>
        </authorList>
    </citation>
    <scope>NUCLEOTIDE SEQUENCE [LARGE SCALE GENOMIC DNA]</scope>
    <source>
        <strain evidence="15 16">736</strain>
    </source>
</reference>
<evidence type="ECO:0000256" key="8">
    <source>
        <dbReference type="ARBA" id="ARBA00023170"/>
    </source>
</evidence>
<evidence type="ECO:0000259" key="14">
    <source>
        <dbReference type="Pfam" id="PF07715"/>
    </source>
</evidence>
<evidence type="ECO:0000256" key="5">
    <source>
        <dbReference type="ARBA" id="ARBA00022729"/>
    </source>
</evidence>
<evidence type="ECO:0000256" key="11">
    <source>
        <dbReference type="SAM" id="MobiDB-lite"/>
    </source>
</evidence>
<keyword evidence="5 12" id="KW-0732">Signal</keyword>
<dbReference type="PANTHER" id="PTHR30069:SF29">
    <property type="entry name" value="HEMOGLOBIN AND HEMOGLOBIN-HAPTOGLOBIN-BINDING PROTEIN 1-RELATED"/>
    <property type="match status" value="1"/>
</dbReference>
<keyword evidence="3" id="KW-1134">Transmembrane beta strand</keyword>
<feature type="domain" description="TonB-dependent receptor plug" evidence="14">
    <location>
        <begin position="77"/>
        <end position="176"/>
    </location>
</feature>
<dbReference type="GO" id="GO:0044718">
    <property type="term" value="P:siderophore transmembrane transport"/>
    <property type="evidence" value="ECO:0007669"/>
    <property type="project" value="TreeGrafter"/>
</dbReference>
<comment type="subcellular location">
    <subcellularLocation>
        <location evidence="1">Cell outer membrane</location>
        <topology evidence="1">Multi-pass membrane protein</topology>
    </subcellularLocation>
</comment>
<dbReference type="PANTHER" id="PTHR30069">
    <property type="entry name" value="TONB-DEPENDENT OUTER MEMBRANE RECEPTOR"/>
    <property type="match status" value="1"/>
</dbReference>
<keyword evidence="9" id="KW-0998">Cell outer membrane</keyword>
<evidence type="ECO:0000256" key="1">
    <source>
        <dbReference type="ARBA" id="ARBA00004571"/>
    </source>
</evidence>
<dbReference type="Pfam" id="PF00593">
    <property type="entry name" value="TonB_dep_Rec_b-barrel"/>
    <property type="match status" value="1"/>
</dbReference>
<feature type="compositionally biased region" description="Polar residues" evidence="11">
    <location>
        <begin position="247"/>
        <end position="257"/>
    </location>
</feature>
<accession>A0A2T9JNA7</accession>
<sequence>MKKTALLALCAIAPLALCAIAPLALAAQAAAADLADAPIATAAEEPVTASEVVVQAGIAYRNRTEETAPVLEYGLDYFQRFEPLSAGDALKRVPSVAFLSDVLESDGVRLRGLDPAYTQILINGEKVPGAGSGSGAFGAGADGSFFVDRIPAELIERIEIVRSASANRSGDAVAGAINIVLRDAYALDGGFVRAGAMMFDDKRIRETVGGVWGGQVGPGRLLVGANLQGRRNPKLKTSLRYDEPNGTLDNSEVQTDTRNGTDYSFNASYQVPVAGGDLSLAGFFVRTDRTQDEDSIEYAKDIRTNANIQTINNNDVQIDQDSWSLTGKYKRDMLGGRTSVKLGYAGFKGKEDEFEDEIEYLRDAIPFPDGDRITRDKSRREIDDTEVSAKLEHERDLSFGAELEFGLQYEKKERDTYFTEVPRNRYNLPSANPPAFGAYAPIAGGDSTFEQTRLDPYVMLSGKSGALKWEAGLRYETTDVSIEDRTAGESYDTDYKILLPSASVRYNLTASDQFYAATARTVRRPSFEYLSPATLEAELGDNDFIGVPTLKPETAWGLDVGYERRLGRAGVAGVNLFYRKVNDLLELYNTGAEGSEGDGTFVYSARNAGDGKVWGIEFDLSTPLTVIGLENTGVFLNYSWLDSDIDDEFGSRKFNSQSDYVLNVGFIQDLPTWGASFGVTYRKQGEAYSRVVGEEVTTTYGGDLEMFVEKRIGKDITIRLTGSNLLDASKKESFNKFTTIEDQVDRSFDEYELEREQAGPVFQLIARMAF</sequence>
<keyword evidence="4" id="KW-0812">Transmembrane</keyword>
<feature type="region of interest" description="Disordered" evidence="11">
    <location>
        <begin position="237"/>
        <end position="257"/>
    </location>
</feature>
<dbReference type="InterPro" id="IPR036942">
    <property type="entry name" value="Beta-barrel_TonB_sf"/>
</dbReference>
<proteinExistence type="inferred from homology"/>
<organism evidence="15 16">
    <name type="scientific">Caulobacter radicis</name>
    <dbReference type="NCBI Taxonomy" id="2172650"/>
    <lineage>
        <taxon>Bacteria</taxon>
        <taxon>Pseudomonadati</taxon>
        <taxon>Pseudomonadota</taxon>
        <taxon>Alphaproteobacteria</taxon>
        <taxon>Caulobacterales</taxon>
        <taxon>Caulobacteraceae</taxon>
        <taxon>Caulobacter</taxon>
    </lineage>
</organism>
<comment type="similarity">
    <text evidence="10">Belongs to the TonB-dependent receptor family.</text>
</comment>